<dbReference type="EMBL" id="KZ857489">
    <property type="protein sequence ID" value="RDX42252.1"/>
    <property type="molecule type" value="Genomic_DNA"/>
</dbReference>
<accession>A0A371CPS3</accession>
<dbReference type="AlphaFoldDB" id="A0A371CPS3"/>
<dbReference type="GO" id="GO:0050661">
    <property type="term" value="F:NADP binding"/>
    <property type="evidence" value="ECO:0007669"/>
    <property type="project" value="InterPro"/>
</dbReference>
<dbReference type="Gene3D" id="3.50.50.60">
    <property type="entry name" value="FAD/NAD(P)-binding domain"/>
    <property type="match status" value="1"/>
</dbReference>
<dbReference type="InterPro" id="IPR020946">
    <property type="entry name" value="Flavin_mOase-like"/>
</dbReference>
<proteinExistence type="predicted"/>
<evidence type="ECO:0000313" key="5">
    <source>
        <dbReference type="Proteomes" id="UP000256964"/>
    </source>
</evidence>
<dbReference type="SUPFAM" id="SSF51905">
    <property type="entry name" value="FAD/NAD(P)-binding domain"/>
    <property type="match status" value="1"/>
</dbReference>
<dbReference type="GO" id="GO:0050660">
    <property type="term" value="F:flavin adenine dinucleotide binding"/>
    <property type="evidence" value="ECO:0007669"/>
    <property type="project" value="InterPro"/>
</dbReference>
<gene>
    <name evidence="4" type="ORF">OH76DRAFT_1411337</name>
</gene>
<keyword evidence="4" id="KW-0503">Monooxygenase</keyword>
<protein>
    <submittedName>
        <fullName evidence="4">Dimethylaniline monooxygenase (N-oxide-forming)</fullName>
    </submittedName>
</protein>
<dbReference type="PANTHER" id="PTHR43539:SF68">
    <property type="entry name" value="FLAVIN-BINDING MONOOXYGENASE-LIKE PROTEIN (AFU_ORTHOLOGUE AFUA_4G09220)"/>
    <property type="match status" value="1"/>
</dbReference>
<dbReference type="GO" id="GO:0004499">
    <property type="term" value="F:N,N-dimethylaniline monooxygenase activity"/>
    <property type="evidence" value="ECO:0007669"/>
    <property type="project" value="InterPro"/>
</dbReference>
<dbReference type="OrthoDB" id="74360at2759"/>
<dbReference type="PANTHER" id="PTHR43539">
    <property type="entry name" value="FLAVIN-BINDING MONOOXYGENASE-LIKE PROTEIN (AFU_ORTHOLOGUE AFUA_4G09220)"/>
    <property type="match status" value="1"/>
</dbReference>
<name>A0A371CPS3_9APHY</name>
<keyword evidence="3" id="KW-0560">Oxidoreductase</keyword>
<evidence type="ECO:0000313" key="4">
    <source>
        <dbReference type="EMBL" id="RDX42252.1"/>
    </source>
</evidence>
<reference evidence="4 5" key="1">
    <citation type="journal article" date="2018" name="Biotechnol. Biofuels">
        <title>Integrative visual omics of the white-rot fungus Polyporus brumalis exposes the biotechnological potential of its oxidative enzymes for delignifying raw plant biomass.</title>
        <authorList>
            <person name="Miyauchi S."/>
            <person name="Rancon A."/>
            <person name="Drula E."/>
            <person name="Hage H."/>
            <person name="Chaduli D."/>
            <person name="Favel A."/>
            <person name="Grisel S."/>
            <person name="Henrissat B."/>
            <person name="Herpoel-Gimbert I."/>
            <person name="Ruiz-Duenas F.J."/>
            <person name="Chevret D."/>
            <person name="Hainaut M."/>
            <person name="Lin J."/>
            <person name="Wang M."/>
            <person name="Pangilinan J."/>
            <person name="Lipzen A."/>
            <person name="Lesage-Meessen L."/>
            <person name="Navarro D."/>
            <person name="Riley R."/>
            <person name="Grigoriev I.V."/>
            <person name="Zhou S."/>
            <person name="Raouche S."/>
            <person name="Rosso M.N."/>
        </authorList>
    </citation>
    <scope>NUCLEOTIDE SEQUENCE [LARGE SCALE GENOMIC DNA]</scope>
    <source>
        <strain evidence="4 5">BRFM 1820</strain>
    </source>
</reference>
<keyword evidence="2" id="KW-0274">FAD</keyword>
<dbReference type="InterPro" id="IPR050982">
    <property type="entry name" value="Auxin_biosynth/cation_transpt"/>
</dbReference>
<sequence>MTLDVGLIASNWLSALGSALHSGDRSVVAALFLPDGWLRDVLVFSWDLHTIDGRDSIVTYVANSLKEDYITNVRLDDTPELEPRLRKVPLSQDMFSVEFGFRFELPHGHGRGLARLVQDQEGTFRAFAVVLTLHDLHRLEDSESGRLSSRMDDVTVVSGNHVEREDAEWASQVEKDPYVLIVGGGHSGLEAAARFKRLNIRCLVIEKNARIGDNWRMRHPSLTLESFRRHHTLLYQPFPADWPEYTPRDELADWLEEYVCTQSLVVWTDSQFRVHPRYDGRAGRWDVRVVRAGVETRLRPSHIVIATGMLSHPLIPAFADLEQFQGRLMHSSEFRGGSPFTGKQVVVIGAGDSSIDICADLVHSGAQSVTMVQRSATCVVTRDNFNVVIKEMFPEDEPLDVSDLRLVALPFPLLEKLSVASRQATMDAHKEIFDNLRKGGFSIADAGGNPYAMHFRRQGAFWLDKGGAALVGDGRIKVESGKSVERFTKTGLILSDGTELPADLVVFATGYTPMREPNTELLGPEVMKHVGPVGGMDEEGELNGLFRPCGHPGLWFAAGDFFYSRFFSKPLVLQIKAIELGLVQQDQKPKE</sequence>
<dbReference type="STRING" id="139420.A0A371CPS3"/>
<keyword evidence="1" id="KW-0285">Flavoprotein</keyword>
<dbReference type="PRINTS" id="PR00469">
    <property type="entry name" value="PNDRDTASEII"/>
</dbReference>
<keyword evidence="5" id="KW-1185">Reference proteome</keyword>
<evidence type="ECO:0000256" key="1">
    <source>
        <dbReference type="ARBA" id="ARBA00022630"/>
    </source>
</evidence>
<evidence type="ECO:0000256" key="3">
    <source>
        <dbReference type="ARBA" id="ARBA00023002"/>
    </source>
</evidence>
<dbReference type="PRINTS" id="PR00368">
    <property type="entry name" value="FADPNR"/>
</dbReference>
<dbReference type="Proteomes" id="UP000256964">
    <property type="component" value="Unassembled WGS sequence"/>
</dbReference>
<evidence type="ECO:0000256" key="2">
    <source>
        <dbReference type="ARBA" id="ARBA00022827"/>
    </source>
</evidence>
<dbReference type="Pfam" id="PF00743">
    <property type="entry name" value="FMO-like"/>
    <property type="match status" value="1"/>
</dbReference>
<organism evidence="4 5">
    <name type="scientific">Lentinus brumalis</name>
    <dbReference type="NCBI Taxonomy" id="2498619"/>
    <lineage>
        <taxon>Eukaryota</taxon>
        <taxon>Fungi</taxon>
        <taxon>Dikarya</taxon>
        <taxon>Basidiomycota</taxon>
        <taxon>Agaricomycotina</taxon>
        <taxon>Agaricomycetes</taxon>
        <taxon>Polyporales</taxon>
        <taxon>Polyporaceae</taxon>
        <taxon>Lentinus</taxon>
    </lineage>
</organism>
<dbReference type="InterPro" id="IPR036188">
    <property type="entry name" value="FAD/NAD-bd_sf"/>
</dbReference>